<keyword evidence="2" id="KW-0418">Kinase</keyword>
<protein>
    <submittedName>
        <fullName evidence="2">Glucokinase</fullName>
    </submittedName>
</protein>
<evidence type="ECO:0000256" key="1">
    <source>
        <dbReference type="ARBA" id="ARBA00006479"/>
    </source>
</evidence>
<dbReference type="EMBL" id="FZOU01000008">
    <property type="protein sequence ID" value="SNT35586.1"/>
    <property type="molecule type" value="Genomic_DNA"/>
</dbReference>
<dbReference type="AlphaFoldDB" id="A0A239LYJ2"/>
<gene>
    <name evidence="2" type="ORF">SAMN05421770_10885</name>
</gene>
<sequence length="337" mass="35221">MSKTYSIGVDLGGTNLRIAAYAEGTEFLETILVPTRLAEGRERVVRDMCEAIEALISADFGGRALAGIGIGTPGPLELPDGILRNPPNLPGWDGFNLRMAVETTLGRSVHIESDANLAALAEQVYGAGKTHRVDTLCAVTLGTGVGSGIILNGQIWHGSTGMGGEAGHIVVKDEGGAPCGCGGFGCLEQYASATAVVRLASEIMGDAAPETSHGVALAAQAGDRDAAVVFEAVGHALAIGLTGLINTLNLPLFVIGGGVCEAWELFSPTMFRELRARSYVYRLTAPENLQPKRLERHKTYILGAQLGPTAGLLGACLLPLRQNLNSALLPEDLFAHQ</sequence>
<comment type="similarity">
    <text evidence="1">Belongs to the ROK (NagC/XylR) family.</text>
</comment>
<dbReference type="InterPro" id="IPR043129">
    <property type="entry name" value="ATPase_NBD"/>
</dbReference>
<reference evidence="2 3" key="1">
    <citation type="submission" date="2017-06" db="EMBL/GenBank/DDBJ databases">
        <authorList>
            <person name="Kim H.J."/>
            <person name="Triplett B.A."/>
        </authorList>
    </citation>
    <scope>NUCLEOTIDE SEQUENCE [LARGE SCALE GENOMIC DNA]</scope>
    <source>
        <strain evidence="2 3">DSM 18704</strain>
    </source>
</reference>
<dbReference type="Proteomes" id="UP000198356">
    <property type="component" value="Unassembled WGS sequence"/>
</dbReference>
<accession>A0A239LYJ2</accession>
<dbReference type="GO" id="GO:0016301">
    <property type="term" value="F:kinase activity"/>
    <property type="evidence" value="ECO:0007669"/>
    <property type="project" value="UniProtKB-KW"/>
</dbReference>
<dbReference type="PANTHER" id="PTHR18964:SF149">
    <property type="entry name" value="BIFUNCTIONAL UDP-N-ACETYLGLUCOSAMINE 2-EPIMERASE_N-ACETYLMANNOSAMINE KINASE"/>
    <property type="match status" value="1"/>
</dbReference>
<dbReference type="Pfam" id="PF00480">
    <property type="entry name" value="ROK"/>
    <property type="match status" value="1"/>
</dbReference>
<dbReference type="SUPFAM" id="SSF53067">
    <property type="entry name" value="Actin-like ATPase domain"/>
    <property type="match status" value="1"/>
</dbReference>
<dbReference type="RefSeq" id="WP_089409974.1">
    <property type="nucleotide sequence ID" value="NZ_FZOU01000008.1"/>
</dbReference>
<proteinExistence type="inferred from homology"/>
<keyword evidence="2" id="KW-0808">Transferase</keyword>
<dbReference type="InterPro" id="IPR000600">
    <property type="entry name" value="ROK"/>
</dbReference>
<name>A0A239LYJ2_9BACT</name>
<dbReference type="InterPro" id="IPR049874">
    <property type="entry name" value="ROK_cs"/>
</dbReference>
<keyword evidence="3" id="KW-1185">Reference proteome</keyword>
<evidence type="ECO:0000313" key="3">
    <source>
        <dbReference type="Proteomes" id="UP000198356"/>
    </source>
</evidence>
<organism evidence="2 3">
    <name type="scientific">Granulicella rosea</name>
    <dbReference type="NCBI Taxonomy" id="474952"/>
    <lineage>
        <taxon>Bacteria</taxon>
        <taxon>Pseudomonadati</taxon>
        <taxon>Acidobacteriota</taxon>
        <taxon>Terriglobia</taxon>
        <taxon>Terriglobales</taxon>
        <taxon>Acidobacteriaceae</taxon>
        <taxon>Granulicella</taxon>
    </lineage>
</organism>
<evidence type="ECO:0000313" key="2">
    <source>
        <dbReference type="EMBL" id="SNT35586.1"/>
    </source>
</evidence>
<dbReference type="Gene3D" id="3.30.420.40">
    <property type="match status" value="2"/>
</dbReference>
<dbReference type="OrthoDB" id="9810372at2"/>
<dbReference type="PANTHER" id="PTHR18964">
    <property type="entry name" value="ROK (REPRESSOR, ORF, KINASE) FAMILY"/>
    <property type="match status" value="1"/>
</dbReference>
<dbReference type="PROSITE" id="PS01125">
    <property type="entry name" value="ROK"/>
    <property type="match status" value="1"/>
</dbReference>